<dbReference type="Gene3D" id="3.20.20.80">
    <property type="entry name" value="Glycosidases"/>
    <property type="match status" value="1"/>
</dbReference>
<keyword evidence="1" id="KW-0732">Signal</keyword>
<dbReference type="InterPro" id="IPR017853">
    <property type="entry name" value="GH"/>
</dbReference>
<sequence length="415" mass="48516">MAIVLNIKLDKINNRNSSNEKEVTEKDNSNETFNSKFKEQGEMRGVWLSTVNNLDWPEVGSYNNNKMQQELLKEKLDFIEDNNMNTVFFQVRPMGDALYESEYSPWSKYLTGELGKDPGYDPLEFAIKEAHKRGIEIQAWFNPFRIDSNSEKFNLDNYINELPEGSPLKENKDWIVKYDKYSYLDIGIPEVRQYVIDLILEVVDKYNIDGVVLDDYFYPYPVNGLEFSDDETYKKYGEGFFTKEEWRRNNVDTFISELNNAIKSKDSTLKFGVSPFGIWRNGESVGGSATSGLSSYDDVYVDSRKWIKEGYIDYIIPQIYWQFDNKNAPYSILVDWWAKQVEGTNVELYIGNAVYKINDSTYGDAWLNENEVINQIRYSRTISNVKGNCFFRLGSLEENRLGFTDELKEFYEKNQ</sequence>
<dbReference type="SUPFAM" id="SSF51445">
    <property type="entry name" value="(Trans)glycosidases"/>
    <property type="match status" value="1"/>
</dbReference>
<dbReference type="Proteomes" id="UP000095558">
    <property type="component" value="Unassembled WGS sequence"/>
</dbReference>
<dbReference type="InterPro" id="IPR052177">
    <property type="entry name" value="Divisome_Glycosyl_Hydrolase"/>
</dbReference>
<evidence type="ECO:0000256" key="1">
    <source>
        <dbReference type="ARBA" id="ARBA00022729"/>
    </source>
</evidence>
<accession>A0A173YQ00</accession>
<reference evidence="3 4" key="1">
    <citation type="submission" date="2015-09" db="EMBL/GenBank/DDBJ databases">
        <authorList>
            <consortium name="Pathogen Informatics"/>
        </authorList>
    </citation>
    <scope>NUCLEOTIDE SEQUENCE [LARGE SCALE GENOMIC DNA]</scope>
    <source>
        <strain evidence="3 4">2789STDY5834855</strain>
    </source>
</reference>
<evidence type="ECO:0000313" key="3">
    <source>
        <dbReference type="EMBL" id="CUN65749.1"/>
    </source>
</evidence>
<organism evidence="3 4">
    <name type="scientific">Clostridium disporicum</name>
    <dbReference type="NCBI Taxonomy" id="84024"/>
    <lineage>
        <taxon>Bacteria</taxon>
        <taxon>Bacillati</taxon>
        <taxon>Bacillota</taxon>
        <taxon>Clostridia</taxon>
        <taxon>Eubacteriales</taxon>
        <taxon>Clostridiaceae</taxon>
        <taxon>Clostridium</taxon>
    </lineage>
</organism>
<feature type="domain" description="Glycosyl hydrolase-like 10" evidence="2">
    <location>
        <begin position="42"/>
        <end position="361"/>
    </location>
</feature>
<dbReference type="PANTHER" id="PTHR43405:SF1">
    <property type="entry name" value="GLYCOSYL HYDROLASE DIGH"/>
    <property type="match status" value="1"/>
</dbReference>
<name>A0A173YQ00_9CLOT</name>
<evidence type="ECO:0000313" key="4">
    <source>
        <dbReference type="Proteomes" id="UP000095558"/>
    </source>
</evidence>
<proteinExistence type="predicted"/>
<gene>
    <name evidence="3" type="ORF">ERS852470_00421</name>
</gene>
<evidence type="ECO:0000259" key="2">
    <source>
        <dbReference type="Pfam" id="PF02638"/>
    </source>
</evidence>
<protein>
    <submittedName>
        <fullName evidence="3">Cell surface protein</fullName>
    </submittedName>
</protein>
<dbReference type="Pfam" id="PF02638">
    <property type="entry name" value="GHL10"/>
    <property type="match status" value="1"/>
</dbReference>
<dbReference type="InterPro" id="IPR003790">
    <property type="entry name" value="GHL10"/>
</dbReference>
<dbReference type="EMBL" id="CYZV01000003">
    <property type="protein sequence ID" value="CUN65749.1"/>
    <property type="molecule type" value="Genomic_DNA"/>
</dbReference>
<dbReference type="AlphaFoldDB" id="A0A173YQ00"/>
<dbReference type="PANTHER" id="PTHR43405">
    <property type="entry name" value="GLYCOSYL HYDROLASE DIGH"/>
    <property type="match status" value="1"/>
</dbReference>